<accession>A0AAD6ZDV3</accession>
<comment type="similarity">
    <text evidence="2">Belongs to the CorA metal ion transporter (MIT) (TC 1.A.35) family.</text>
</comment>
<dbReference type="GO" id="GO:0005886">
    <property type="term" value="C:plasma membrane"/>
    <property type="evidence" value="ECO:0007669"/>
    <property type="project" value="UniProtKB-SubCell"/>
</dbReference>
<evidence type="ECO:0000256" key="4">
    <source>
        <dbReference type="ARBA" id="ARBA00022475"/>
    </source>
</evidence>
<evidence type="ECO:0000256" key="2">
    <source>
        <dbReference type="ARBA" id="ARBA00009765"/>
    </source>
</evidence>
<dbReference type="Gene3D" id="1.20.58.340">
    <property type="entry name" value="Magnesium transport protein CorA, transmembrane region"/>
    <property type="match status" value="1"/>
</dbReference>
<evidence type="ECO:0000256" key="1">
    <source>
        <dbReference type="ARBA" id="ARBA00004651"/>
    </source>
</evidence>
<dbReference type="InterPro" id="IPR045863">
    <property type="entry name" value="CorA_TM1_TM2"/>
</dbReference>
<name>A0AAD6ZDV3_9AGAR</name>
<dbReference type="GO" id="GO:0000287">
    <property type="term" value="F:magnesium ion binding"/>
    <property type="evidence" value="ECO:0007669"/>
    <property type="project" value="TreeGrafter"/>
</dbReference>
<dbReference type="GO" id="GO:0015095">
    <property type="term" value="F:magnesium ion transmembrane transporter activity"/>
    <property type="evidence" value="ECO:0007669"/>
    <property type="project" value="TreeGrafter"/>
</dbReference>
<evidence type="ECO:0000256" key="3">
    <source>
        <dbReference type="ARBA" id="ARBA00022448"/>
    </source>
</evidence>
<dbReference type="Proteomes" id="UP001218218">
    <property type="component" value="Unassembled WGS sequence"/>
</dbReference>
<evidence type="ECO:0000313" key="11">
    <source>
        <dbReference type="Proteomes" id="UP001218218"/>
    </source>
</evidence>
<dbReference type="GO" id="GO:0015087">
    <property type="term" value="F:cobalt ion transmembrane transporter activity"/>
    <property type="evidence" value="ECO:0007669"/>
    <property type="project" value="TreeGrafter"/>
</dbReference>
<evidence type="ECO:0000256" key="9">
    <source>
        <dbReference type="SAM" id="Phobius"/>
    </source>
</evidence>
<keyword evidence="3" id="KW-0813">Transport</keyword>
<feature type="region of interest" description="Disordered" evidence="8">
    <location>
        <begin position="549"/>
        <end position="570"/>
    </location>
</feature>
<proteinExistence type="inferred from homology"/>
<evidence type="ECO:0000313" key="10">
    <source>
        <dbReference type="EMBL" id="KAJ7318133.1"/>
    </source>
</evidence>
<sequence>MSFPIELYTTANAREMPPRIPQPSHRHGAPSGPWPFLDLDSEIDLDLLANPRQQPTAEQRHWSKYPQSLYPNWTPAQQQKSGITKIVGHVRGRCTIHHVHVWDTGIFTREEDHVVREDNQEEYWEKLHEEVPVDVRLRALFVDSLSGPVLQMLGTKFNVEPFFFSSSFNWIPARYQEAVGEGDHITLTLTFIRCMQNPTTMPSSPTSSYSPTIPTLHSEEQVIDTQAPLRLSSTNQILLPDILAIHMVRLPGLSTLISYHPPHTHRTTAAHTLRTRLLAAGQSVYWNKIFEKTISHDPTFVLLALLWYPLYAFDESLDALYLHISWLEGRVIATTDMTLTQQLHVVRAHLLHYASLLDDFRKSVLFVSRTPNPMLEHPSDEAQAEKFAFVKDLMQNESTNLLDEIARLEQNRSMQDKRLKNVMDLAFSSVNLEDSRRMQRLTEAAVRDSAAMKQISYLTMFFLPASFAAAVFGMNVDILADGTHGTLAHYFAFAAPLTAITVWVIMAFQYRKKDPSHLIHDENYVSVWDKFSWPWTTLRRKLMRTRSGTVKSGRTLSRPASKAFDPTDTP</sequence>
<comment type="subcellular location">
    <subcellularLocation>
        <location evidence="1">Cell membrane</location>
        <topology evidence="1">Multi-pass membrane protein</topology>
    </subcellularLocation>
</comment>
<dbReference type="InterPro" id="IPR002523">
    <property type="entry name" value="MgTranspt_CorA/ZnTranspt_ZntB"/>
</dbReference>
<keyword evidence="6 9" id="KW-1133">Transmembrane helix</keyword>
<dbReference type="Pfam" id="PF01544">
    <property type="entry name" value="CorA"/>
    <property type="match status" value="1"/>
</dbReference>
<reference evidence="10" key="1">
    <citation type="submission" date="2023-03" db="EMBL/GenBank/DDBJ databases">
        <title>Massive genome expansion in bonnet fungi (Mycena s.s.) driven by repeated elements and novel gene families across ecological guilds.</title>
        <authorList>
            <consortium name="Lawrence Berkeley National Laboratory"/>
            <person name="Harder C.B."/>
            <person name="Miyauchi S."/>
            <person name="Viragh M."/>
            <person name="Kuo A."/>
            <person name="Thoen E."/>
            <person name="Andreopoulos B."/>
            <person name="Lu D."/>
            <person name="Skrede I."/>
            <person name="Drula E."/>
            <person name="Henrissat B."/>
            <person name="Morin E."/>
            <person name="Kohler A."/>
            <person name="Barry K."/>
            <person name="LaButti K."/>
            <person name="Morin E."/>
            <person name="Salamov A."/>
            <person name="Lipzen A."/>
            <person name="Mereny Z."/>
            <person name="Hegedus B."/>
            <person name="Baldrian P."/>
            <person name="Stursova M."/>
            <person name="Weitz H."/>
            <person name="Taylor A."/>
            <person name="Grigoriev I.V."/>
            <person name="Nagy L.G."/>
            <person name="Martin F."/>
            <person name="Kauserud H."/>
        </authorList>
    </citation>
    <scope>NUCLEOTIDE SEQUENCE</scope>
    <source>
        <strain evidence="10">CBHHK002</strain>
    </source>
</reference>
<comment type="caution">
    <text evidence="10">The sequence shown here is derived from an EMBL/GenBank/DDBJ whole genome shotgun (WGS) entry which is preliminary data.</text>
</comment>
<dbReference type="AlphaFoldDB" id="A0AAD6ZDV3"/>
<keyword evidence="4" id="KW-1003">Cell membrane</keyword>
<keyword evidence="7 9" id="KW-0472">Membrane</keyword>
<evidence type="ECO:0000256" key="7">
    <source>
        <dbReference type="ARBA" id="ARBA00023136"/>
    </source>
</evidence>
<dbReference type="PANTHER" id="PTHR46494:SF1">
    <property type="entry name" value="CORA FAMILY METAL ION TRANSPORTER (EUROFUNG)"/>
    <property type="match status" value="1"/>
</dbReference>
<organism evidence="10 11">
    <name type="scientific">Mycena albidolilacea</name>
    <dbReference type="NCBI Taxonomy" id="1033008"/>
    <lineage>
        <taxon>Eukaryota</taxon>
        <taxon>Fungi</taxon>
        <taxon>Dikarya</taxon>
        <taxon>Basidiomycota</taxon>
        <taxon>Agaricomycotina</taxon>
        <taxon>Agaricomycetes</taxon>
        <taxon>Agaricomycetidae</taxon>
        <taxon>Agaricales</taxon>
        <taxon>Marasmiineae</taxon>
        <taxon>Mycenaceae</taxon>
        <taxon>Mycena</taxon>
    </lineage>
</organism>
<feature type="region of interest" description="Disordered" evidence="8">
    <location>
        <begin position="12"/>
        <end position="33"/>
    </location>
</feature>
<evidence type="ECO:0000256" key="8">
    <source>
        <dbReference type="SAM" id="MobiDB-lite"/>
    </source>
</evidence>
<evidence type="ECO:0000256" key="5">
    <source>
        <dbReference type="ARBA" id="ARBA00022692"/>
    </source>
</evidence>
<dbReference type="EMBL" id="JARIHO010000059">
    <property type="protein sequence ID" value="KAJ7318133.1"/>
    <property type="molecule type" value="Genomic_DNA"/>
</dbReference>
<dbReference type="PANTHER" id="PTHR46494">
    <property type="entry name" value="CORA FAMILY METAL ION TRANSPORTER (EUROFUNG)"/>
    <property type="match status" value="1"/>
</dbReference>
<dbReference type="InterPro" id="IPR045861">
    <property type="entry name" value="CorA_cytoplasmic_dom"/>
</dbReference>
<evidence type="ECO:0000256" key="6">
    <source>
        <dbReference type="ARBA" id="ARBA00022989"/>
    </source>
</evidence>
<protein>
    <submittedName>
        <fullName evidence="10">Uncharacterized protein</fullName>
    </submittedName>
</protein>
<dbReference type="SUPFAM" id="SSF144083">
    <property type="entry name" value="Magnesium transport protein CorA, transmembrane region"/>
    <property type="match status" value="1"/>
</dbReference>
<gene>
    <name evidence="10" type="ORF">DFH08DRAFT_892732</name>
</gene>
<keyword evidence="11" id="KW-1185">Reference proteome</keyword>
<feature type="transmembrane region" description="Helical" evidence="9">
    <location>
        <begin position="487"/>
        <end position="508"/>
    </location>
</feature>
<dbReference type="SUPFAM" id="SSF143865">
    <property type="entry name" value="CorA soluble domain-like"/>
    <property type="match status" value="1"/>
</dbReference>
<keyword evidence="5 9" id="KW-0812">Transmembrane</keyword>
<dbReference type="GO" id="GO:0050897">
    <property type="term" value="F:cobalt ion binding"/>
    <property type="evidence" value="ECO:0007669"/>
    <property type="project" value="TreeGrafter"/>
</dbReference>
<feature type="transmembrane region" description="Helical" evidence="9">
    <location>
        <begin position="455"/>
        <end position="475"/>
    </location>
</feature>